<feature type="binding site" evidence="8">
    <location>
        <position position="138"/>
    </location>
    <ligand>
        <name>ATP</name>
        <dbReference type="ChEBI" id="CHEBI:30616"/>
    </ligand>
</feature>
<dbReference type="Pfam" id="PF02696">
    <property type="entry name" value="SelO"/>
    <property type="match status" value="1"/>
</dbReference>
<feature type="binding site" evidence="8">
    <location>
        <position position="208"/>
    </location>
    <ligand>
        <name>ATP</name>
        <dbReference type="ChEBI" id="CHEBI:30616"/>
    </ligand>
</feature>
<keyword evidence="5 8" id="KW-0547">Nucleotide-binding</keyword>
<dbReference type="PANTHER" id="PTHR32057:SF14">
    <property type="entry name" value="PROTEIN ADENYLYLTRANSFERASE SELO, MITOCHONDRIAL"/>
    <property type="match status" value="1"/>
</dbReference>
<evidence type="ECO:0000313" key="9">
    <source>
        <dbReference type="EMBL" id="MDM4017910.1"/>
    </source>
</evidence>
<comment type="catalytic activity">
    <reaction evidence="8">
        <text>L-seryl-[protein] + UTP = O-(5'-uridylyl)-L-seryl-[protein] + diphosphate</text>
        <dbReference type="Rhea" id="RHEA:64604"/>
        <dbReference type="Rhea" id="RHEA-COMP:9863"/>
        <dbReference type="Rhea" id="RHEA-COMP:16635"/>
        <dbReference type="ChEBI" id="CHEBI:29999"/>
        <dbReference type="ChEBI" id="CHEBI:33019"/>
        <dbReference type="ChEBI" id="CHEBI:46398"/>
        <dbReference type="ChEBI" id="CHEBI:156051"/>
    </reaction>
</comment>
<dbReference type="NCBIfam" id="NF000658">
    <property type="entry name" value="PRK00029.1"/>
    <property type="match status" value="1"/>
</dbReference>
<keyword evidence="4 8" id="KW-0479">Metal-binding</keyword>
<evidence type="ECO:0000256" key="4">
    <source>
        <dbReference type="ARBA" id="ARBA00022723"/>
    </source>
</evidence>
<gene>
    <name evidence="8" type="primary">ydiU</name>
    <name evidence="8" type="synonym">selO</name>
    <name evidence="9" type="ORF">QTN89_20860</name>
</gene>
<evidence type="ECO:0000256" key="7">
    <source>
        <dbReference type="ARBA" id="ARBA00022842"/>
    </source>
</evidence>
<feature type="binding site" evidence="8">
    <location>
        <position position="290"/>
    </location>
    <ligand>
        <name>Mg(2+)</name>
        <dbReference type="ChEBI" id="CHEBI:18420"/>
    </ligand>
</feature>
<keyword evidence="8" id="KW-0464">Manganese</keyword>
<comment type="caution">
    <text evidence="9">The sequence shown here is derived from an EMBL/GenBank/DDBJ whole genome shotgun (WGS) entry which is preliminary data.</text>
</comment>
<keyword evidence="2 8" id="KW-0808">Transferase</keyword>
<dbReference type="HAMAP" id="MF_00692">
    <property type="entry name" value="SelO"/>
    <property type="match status" value="1"/>
</dbReference>
<proteinExistence type="inferred from homology"/>
<keyword evidence="6 8" id="KW-0067">ATP-binding</keyword>
<keyword evidence="3 8" id="KW-0548">Nucleotidyltransferase</keyword>
<comment type="similarity">
    <text evidence="1 8">Belongs to the SELO family.</text>
</comment>
<organism evidence="9 10">
    <name type="scientific">Roseiconus lacunae</name>
    <dbReference type="NCBI Taxonomy" id="2605694"/>
    <lineage>
        <taxon>Bacteria</taxon>
        <taxon>Pseudomonadati</taxon>
        <taxon>Planctomycetota</taxon>
        <taxon>Planctomycetia</taxon>
        <taxon>Pirellulales</taxon>
        <taxon>Pirellulaceae</taxon>
        <taxon>Roseiconus</taxon>
    </lineage>
</organism>
<feature type="binding site" evidence="8">
    <location>
        <position position="150"/>
    </location>
    <ligand>
        <name>ATP</name>
        <dbReference type="ChEBI" id="CHEBI:30616"/>
    </ligand>
</feature>
<feature type="binding site" evidence="8">
    <location>
        <position position="215"/>
    </location>
    <ligand>
        <name>ATP</name>
        <dbReference type="ChEBI" id="CHEBI:30616"/>
    </ligand>
</feature>
<keyword evidence="7 8" id="KW-0460">Magnesium</keyword>
<dbReference type="EC" id="2.7.7.108" evidence="8"/>
<evidence type="ECO:0000256" key="3">
    <source>
        <dbReference type="ARBA" id="ARBA00022695"/>
    </source>
</evidence>
<feature type="binding site" evidence="8">
    <location>
        <position position="118"/>
    </location>
    <ligand>
        <name>ATP</name>
        <dbReference type="ChEBI" id="CHEBI:30616"/>
    </ligand>
</feature>
<feature type="binding site" evidence="8">
    <location>
        <position position="299"/>
    </location>
    <ligand>
        <name>Mg(2+)</name>
        <dbReference type="ChEBI" id="CHEBI:18420"/>
    </ligand>
</feature>
<evidence type="ECO:0000256" key="2">
    <source>
        <dbReference type="ARBA" id="ARBA00022679"/>
    </source>
</evidence>
<accession>A0ABT7PN29</accession>
<sequence length="555" mass="62542">MNTHEPNEAEWSEAWASLQFDNRFTSCLPPDPETSNETRQVYEACYSRVRPLKFSAPSLVAYSPEMARQLGLPESLLGSSQFAEVFGGGRVLPDMDPFAMCYGGHQFGNWAGQLGDGRAINLGEVIDVDGHHQTLQLKGAGPTPYSRFADGLAVLRSSVREFLCSEAMHHLGVPTTRALSLVLTGDRVTRDMFYDGHPQQEPGAVVCRVAPSFVRLGSFQIFASRGDIETLRTLTDYTIRNDFPHLLASQAAPGKETYQEFFAEVCQRTAELMVHWMRVGFVHGVMNTDNLSILGLTIDYGPYGWLEDYDPNWTPNTTDAQGRRYRYGHQPQIAQWNLAQFAGALLPLVDGDVESMQAGLKLYVETFEDGWHAMMSAKLGLDRFEPASDPELFGDLLEVLSLAETDMTLFYRLLADLPCDSPETTLPAADPETNRQRWMRSMNAAYYSPDEVSSDAMTKTLRWWERYRERLAAANIDEAQRNTRMNRINPLYVLRNYLAQLAIDRSEQGDHAGVWELLEVLRNPYEVQSGREAFAEKRPEWARHRAGCSMLSCSS</sequence>
<dbReference type="EMBL" id="JASZZN010000017">
    <property type="protein sequence ID" value="MDM4017910.1"/>
    <property type="molecule type" value="Genomic_DNA"/>
</dbReference>
<name>A0ABT7PN29_9BACT</name>
<comment type="catalytic activity">
    <reaction evidence="8">
        <text>L-tyrosyl-[protein] + UTP = O-(5'-uridylyl)-L-tyrosyl-[protein] + diphosphate</text>
        <dbReference type="Rhea" id="RHEA:83887"/>
        <dbReference type="Rhea" id="RHEA-COMP:10136"/>
        <dbReference type="Rhea" id="RHEA-COMP:20238"/>
        <dbReference type="ChEBI" id="CHEBI:33019"/>
        <dbReference type="ChEBI" id="CHEBI:46398"/>
        <dbReference type="ChEBI" id="CHEBI:46858"/>
        <dbReference type="ChEBI" id="CHEBI:90602"/>
    </reaction>
</comment>
<dbReference type="InterPro" id="IPR003846">
    <property type="entry name" value="SelO"/>
</dbReference>
<dbReference type="PANTHER" id="PTHR32057">
    <property type="entry name" value="PROTEIN ADENYLYLTRANSFERASE SELO, MITOCHONDRIAL"/>
    <property type="match status" value="1"/>
</dbReference>
<protein>
    <recommendedName>
        <fullName evidence="8">Protein nucleotidyltransferase YdiU</fullName>
        <ecNumber evidence="8">2.7.7.-</ecNumber>
    </recommendedName>
    <alternativeName>
        <fullName evidence="8">Protein adenylyltransferase YdiU</fullName>
        <ecNumber evidence="8">2.7.7.108</ecNumber>
    </alternativeName>
    <alternativeName>
        <fullName evidence="8">Protein uridylyltransferase YdiU</fullName>
        <ecNumber evidence="8">2.7.7.-</ecNumber>
    </alternativeName>
</protein>
<feature type="active site" description="Proton acceptor" evidence="8">
    <location>
        <position position="289"/>
    </location>
</feature>
<evidence type="ECO:0000256" key="1">
    <source>
        <dbReference type="ARBA" id="ARBA00009747"/>
    </source>
</evidence>
<evidence type="ECO:0000256" key="8">
    <source>
        <dbReference type="HAMAP-Rule" id="MF_00692"/>
    </source>
</evidence>
<evidence type="ECO:0000256" key="6">
    <source>
        <dbReference type="ARBA" id="ARBA00022840"/>
    </source>
</evidence>
<dbReference type="EC" id="2.7.7.-" evidence="8"/>
<evidence type="ECO:0000313" key="10">
    <source>
        <dbReference type="Proteomes" id="UP001239462"/>
    </source>
</evidence>
<comment type="catalytic activity">
    <reaction evidence="8">
        <text>L-histidyl-[protein] + UTP = N(tele)-(5'-uridylyl)-L-histidyl-[protein] + diphosphate</text>
        <dbReference type="Rhea" id="RHEA:83891"/>
        <dbReference type="Rhea" id="RHEA-COMP:9745"/>
        <dbReference type="Rhea" id="RHEA-COMP:20239"/>
        <dbReference type="ChEBI" id="CHEBI:29979"/>
        <dbReference type="ChEBI" id="CHEBI:33019"/>
        <dbReference type="ChEBI" id="CHEBI:46398"/>
        <dbReference type="ChEBI" id="CHEBI:233474"/>
    </reaction>
</comment>
<comment type="catalytic activity">
    <reaction evidence="8">
        <text>L-tyrosyl-[protein] + ATP = O-(5'-adenylyl)-L-tyrosyl-[protein] + diphosphate</text>
        <dbReference type="Rhea" id="RHEA:54288"/>
        <dbReference type="Rhea" id="RHEA-COMP:10136"/>
        <dbReference type="Rhea" id="RHEA-COMP:13846"/>
        <dbReference type="ChEBI" id="CHEBI:30616"/>
        <dbReference type="ChEBI" id="CHEBI:33019"/>
        <dbReference type="ChEBI" id="CHEBI:46858"/>
        <dbReference type="ChEBI" id="CHEBI:83624"/>
        <dbReference type="EC" id="2.7.7.108"/>
    </reaction>
</comment>
<dbReference type="RefSeq" id="WP_289165495.1">
    <property type="nucleotide sequence ID" value="NZ_JASZZN010000017.1"/>
</dbReference>
<evidence type="ECO:0000256" key="5">
    <source>
        <dbReference type="ARBA" id="ARBA00022741"/>
    </source>
</evidence>
<feature type="binding site" evidence="8">
    <location>
        <position position="117"/>
    </location>
    <ligand>
        <name>ATP</name>
        <dbReference type="ChEBI" id="CHEBI:30616"/>
    </ligand>
</feature>
<comment type="catalytic activity">
    <reaction evidence="8">
        <text>L-threonyl-[protein] + ATP = 3-O-(5'-adenylyl)-L-threonyl-[protein] + diphosphate</text>
        <dbReference type="Rhea" id="RHEA:54292"/>
        <dbReference type="Rhea" id="RHEA-COMP:11060"/>
        <dbReference type="Rhea" id="RHEA-COMP:13847"/>
        <dbReference type="ChEBI" id="CHEBI:30013"/>
        <dbReference type="ChEBI" id="CHEBI:30616"/>
        <dbReference type="ChEBI" id="CHEBI:33019"/>
        <dbReference type="ChEBI" id="CHEBI:138113"/>
        <dbReference type="EC" id="2.7.7.108"/>
    </reaction>
</comment>
<feature type="binding site" evidence="8">
    <location>
        <position position="151"/>
    </location>
    <ligand>
        <name>ATP</name>
        <dbReference type="ChEBI" id="CHEBI:30616"/>
    </ligand>
</feature>
<reference evidence="9 10" key="1">
    <citation type="submission" date="2023-06" db="EMBL/GenBank/DDBJ databases">
        <title>Roseiconus lacunae JC819 isolated from Gulf of Mannar region, Tamil Nadu.</title>
        <authorList>
            <person name="Pk S."/>
            <person name="Ch S."/>
            <person name="Ch V.R."/>
        </authorList>
    </citation>
    <scope>NUCLEOTIDE SEQUENCE [LARGE SCALE GENOMIC DNA]</scope>
    <source>
        <strain evidence="9 10">JC819</strain>
    </source>
</reference>
<comment type="cofactor">
    <cofactor evidence="8">
        <name>Mg(2+)</name>
        <dbReference type="ChEBI" id="CHEBI:18420"/>
    </cofactor>
    <cofactor evidence="8">
        <name>Mn(2+)</name>
        <dbReference type="ChEBI" id="CHEBI:29035"/>
    </cofactor>
</comment>
<feature type="binding site" evidence="8">
    <location>
        <position position="115"/>
    </location>
    <ligand>
        <name>ATP</name>
        <dbReference type="ChEBI" id="CHEBI:30616"/>
    </ligand>
</feature>
<comment type="function">
    <text evidence="8">Nucleotidyltransferase involved in the post-translational modification of proteins. It can catalyze the addition of adenosine monophosphate (AMP) or uridine monophosphate (UMP) to a protein, resulting in modifications known as AMPylation and UMPylation.</text>
</comment>
<comment type="catalytic activity">
    <reaction evidence="8">
        <text>L-seryl-[protein] + ATP = 3-O-(5'-adenylyl)-L-seryl-[protein] + diphosphate</text>
        <dbReference type="Rhea" id="RHEA:58120"/>
        <dbReference type="Rhea" id="RHEA-COMP:9863"/>
        <dbReference type="Rhea" id="RHEA-COMP:15073"/>
        <dbReference type="ChEBI" id="CHEBI:29999"/>
        <dbReference type="ChEBI" id="CHEBI:30616"/>
        <dbReference type="ChEBI" id="CHEBI:33019"/>
        <dbReference type="ChEBI" id="CHEBI:142516"/>
        <dbReference type="EC" id="2.7.7.108"/>
    </reaction>
</comment>
<dbReference type="Proteomes" id="UP001239462">
    <property type="component" value="Unassembled WGS sequence"/>
</dbReference>
<keyword evidence="10" id="KW-1185">Reference proteome</keyword>
<feature type="binding site" evidence="8">
    <location>
        <position position="299"/>
    </location>
    <ligand>
        <name>ATP</name>
        <dbReference type="ChEBI" id="CHEBI:30616"/>
    </ligand>
</feature>